<dbReference type="Proteomes" id="UP001177003">
    <property type="component" value="Chromosome 0"/>
</dbReference>
<dbReference type="InterPro" id="IPR023213">
    <property type="entry name" value="CAT-like_dom_sf"/>
</dbReference>
<dbReference type="Pfam" id="PF02458">
    <property type="entry name" value="Transferase"/>
    <property type="match status" value="1"/>
</dbReference>
<proteinExistence type="inferred from homology"/>
<evidence type="ECO:0000256" key="3">
    <source>
        <dbReference type="ARBA" id="ARBA00023315"/>
    </source>
</evidence>
<comment type="similarity">
    <text evidence="1">Belongs to the plant acyltransferase family.</text>
</comment>
<evidence type="ECO:0000256" key="1">
    <source>
        <dbReference type="ARBA" id="ARBA00009861"/>
    </source>
</evidence>
<sequence>MYSTRTHMASVMAKRSMNHMASYIAKTSMKMEIISKEIIKPSSPTPNQLKTFKLSLLDQLTLHSYNPILLVYESKSLTSSAALKESLSKTLIKYYPFAGRLQKDGITVDCGDHGVVFVEAKILGCGLASFLQNPKFETQKLLFAEGFLWKGSCIDESFFAAQVTSFEGGGMVVSVSISHKVADGTSVATFLSDWAAMTRGEVIPAPMILATSIPSLDLGFRVPEIVMNKSNTCVTKRYVFDAKIIAGLKKSVGGFVQNPTKVQVVTAHLYKCVMAASIAKTGSFRKSTWIQLVNMRSRMTPPLPENSIGNFSWYFTISNDDQKETSLSNVVLDLKNGLKGVCKGGNNQDLSDWLKDVREFAGNVKELFDDLDVYRCSSMCNASFYEMDFGWGSPKWVSVADVLVKNTFILTDTPDGDGIEAMVSLEEDDMRLFEVNNISYRDFASISQIRI</sequence>
<keyword evidence="2" id="KW-0808">Transferase</keyword>
<evidence type="ECO:0000313" key="5">
    <source>
        <dbReference type="Proteomes" id="UP001177003"/>
    </source>
</evidence>
<dbReference type="EMBL" id="OX465086">
    <property type="protein sequence ID" value="CAI9265994.1"/>
    <property type="molecule type" value="Genomic_DNA"/>
</dbReference>
<keyword evidence="5" id="KW-1185">Reference proteome</keyword>
<dbReference type="GO" id="GO:0016746">
    <property type="term" value="F:acyltransferase activity"/>
    <property type="evidence" value="ECO:0007669"/>
    <property type="project" value="UniProtKB-KW"/>
</dbReference>
<dbReference type="PANTHER" id="PTHR31623">
    <property type="entry name" value="F21J9.9"/>
    <property type="match status" value="1"/>
</dbReference>
<keyword evidence="3" id="KW-0012">Acyltransferase</keyword>
<name>A0AA35Y3Q1_LACSI</name>
<protein>
    <submittedName>
        <fullName evidence="4">Uncharacterized protein</fullName>
    </submittedName>
</protein>
<evidence type="ECO:0000313" key="4">
    <source>
        <dbReference type="EMBL" id="CAI9265994.1"/>
    </source>
</evidence>
<dbReference type="Gene3D" id="3.30.559.10">
    <property type="entry name" value="Chloramphenicol acetyltransferase-like domain"/>
    <property type="match status" value="2"/>
</dbReference>
<gene>
    <name evidence="4" type="ORF">LSALG_LOCUS6569</name>
</gene>
<evidence type="ECO:0000256" key="2">
    <source>
        <dbReference type="ARBA" id="ARBA00022679"/>
    </source>
</evidence>
<organism evidence="4 5">
    <name type="scientific">Lactuca saligna</name>
    <name type="common">Willowleaf lettuce</name>
    <dbReference type="NCBI Taxonomy" id="75948"/>
    <lineage>
        <taxon>Eukaryota</taxon>
        <taxon>Viridiplantae</taxon>
        <taxon>Streptophyta</taxon>
        <taxon>Embryophyta</taxon>
        <taxon>Tracheophyta</taxon>
        <taxon>Spermatophyta</taxon>
        <taxon>Magnoliopsida</taxon>
        <taxon>eudicotyledons</taxon>
        <taxon>Gunneridae</taxon>
        <taxon>Pentapetalae</taxon>
        <taxon>asterids</taxon>
        <taxon>campanulids</taxon>
        <taxon>Asterales</taxon>
        <taxon>Asteraceae</taxon>
        <taxon>Cichorioideae</taxon>
        <taxon>Cichorieae</taxon>
        <taxon>Lactucinae</taxon>
        <taxon>Lactuca</taxon>
    </lineage>
</organism>
<dbReference type="PANTHER" id="PTHR31623:SF82">
    <property type="entry name" value="DEACETYLVINDOLINE O-ACETYLTRANSFERASE"/>
    <property type="match status" value="1"/>
</dbReference>
<reference evidence="4" key="1">
    <citation type="submission" date="2023-04" db="EMBL/GenBank/DDBJ databases">
        <authorList>
            <person name="Vijverberg K."/>
            <person name="Xiong W."/>
            <person name="Schranz E."/>
        </authorList>
    </citation>
    <scope>NUCLEOTIDE SEQUENCE</scope>
</reference>
<dbReference type="AlphaFoldDB" id="A0AA35Y3Q1"/>
<accession>A0AA35Y3Q1</accession>